<evidence type="ECO:0000256" key="1">
    <source>
        <dbReference type="SAM" id="Phobius"/>
    </source>
</evidence>
<comment type="caution">
    <text evidence="2">The sequence shown here is derived from an EMBL/GenBank/DDBJ whole genome shotgun (WGS) entry which is preliminary data.</text>
</comment>
<proteinExistence type="predicted"/>
<dbReference type="Proteomes" id="UP001256711">
    <property type="component" value="Unassembled WGS sequence"/>
</dbReference>
<feature type="transmembrane region" description="Helical" evidence="1">
    <location>
        <begin position="223"/>
        <end position="249"/>
    </location>
</feature>
<accession>A0AAW8TXC4</accession>
<evidence type="ECO:0000313" key="2">
    <source>
        <dbReference type="EMBL" id="MDT2810359.1"/>
    </source>
</evidence>
<evidence type="ECO:0000313" key="3">
    <source>
        <dbReference type="Proteomes" id="UP001256711"/>
    </source>
</evidence>
<dbReference type="RefSeq" id="WP_311835431.1">
    <property type="nucleotide sequence ID" value="NZ_JARQBJ010000003.1"/>
</dbReference>
<keyword evidence="1" id="KW-1133">Transmembrane helix</keyword>
<dbReference type="AlphaFoldDB" id="A0AAW8TXC4"/>
<organism evidence="2 3">
    <name type="scientific">Enterococcus asini</name>
    <dbReference type="NCBI Taxonomy" id="57732"/>
    <lineage>
        <taxon>Bacteria</taxon>
        <taxon>Bacillati</taxon>
        <taxon>Bacillota</taxon>
        <taxon>Bacilli</taxon>
        <taxon>Lactobacillales</taxon>
        <taxon>Enterococcaceae</taxon>
        <taxon>Enterococcus</taxon>
    </lineage>
</organism>
<dbReference type="EMBL" id="JARQBJ010000003">
    <property type="protein sequence ID" value="MDT2810359.1"/>
    <property type="molecule type" value="Genomic_DNA"/>
</dbReference>
<gene>
    <name evidence="2" type="ORF">P7H43_07675</name>
</gene>
<name>A0AAW8TXC4_9ENTE</name>
<protein>
    <submittedName>
        <fullName evidence="2">PH domain-containing protein</fullName>
    </submittedName>
</protein>
<keyword evidence="1" id="KW-0812">Transmembrane</keyword>
<reference evidence="2" key="1">
    <citation type="submission" date="2023-03" db="EMBL/GenBank/DDBJ databases">
        <authorList>
            <person name="Shen W."/>
            <person name="Cai J."/>
        </authorList>
    </citation>
    <scope>NUCLEOTIDE SEQUENCE</scope>
    <source>
        <strain evidence="2">B226-2</strain>
    </source>
</reference>
<keyword evidence="1" id="KW-0472">Membrane</keyword>
<sequence>MRNPFKKAFWKLNDELAGKQDLSTQDKKRLFEQTKMYIFLQDFLKKLTPYLEEGEVIQAYLPMTNQENTAVATGGIMGMAYAREPEARAYVENFHDVRGNRLLVFTNQRMLFVVIVEFLEERLFYSYPYDSIQSILFKKHKIGYFDWSAATIGAIRKQTHYYTLDFQAGDHIFTEMLAEDDGVIFQRQLETVPALQGILLGEKVQRERKFDLIFSNASLQLKLLYGLSILVVLFLVLYVLLLVLGAFGWGPQKDLFASVCWRGLSGTVLHGMQGGAFFDCFI</sequence>